<comment type="subcellular location">
    <subcellularLocation>
        <location evidence="1">Cell membrane</location>
        <topology evidence="1">Multi-pass membrane protein</topology>
    </subcellularLocation>
</comment>
<evidence type="ECO:0000256" key="6">
    <source>
        <dbReference type="ARBA" id="ARBA00023136"/>
    </source>
</evidence>
<dbReference type="PANTHER" id="PTHR33406:SF11">
    <property type="entry name" value="MEMBRANE PROTEIN SCO6666-RELATED"/>
    <property type="match status" value="1"/>
</dbReference>
<dbReference type="Gene3D" id="1.20.1640.10">
    <property type="entry name" value="Multidrug efflux transporter AcrB transmembrane domain"/>
    <property type="match status" value="2"/>
</dbReference>
<comment type="caution">
    <text evidence="10">The sequence shown here is derived from an EMBL/GenBank/DDBJ whole genome shotgun (WGS) entry which is preliminary data.</text>
</comment>
<keyword evidence="5 8" id="KW-1133">Transmembrane helix</keyword>
<evidence type="ECO:0000256" key="2">
    <source>
        <dbReference type="ARBA" id="ARBA00010157"/>
    </source>
</evidence>
<feature type="domain" description="Membrane transport protein MMPL" evidence="9">
    <location>
        <begin position="64"/>
        <end position="368"/>
    </location>
</feature>
<dbReference type="InterPro" id="IPR004869">
    <property type="entry name" value="MMPL_dom"/>
</dbReference>
<feature type="transmembrane region" description="Helical" evidence="8">
    <location>
        <begin position="680"/>
        <end position="699"/>
    </location>
</feature>
<evidence type="ECO:0000313" key="10">
    <source>
        <dbReference type="EMBL" id="GAA2920979.1"/>
    </source>
</evidence>
<dbReference type="EMBL" id="BAAAUD010000002">
    <property type="protein sequence ID" value="GAA2920979.1"/>
    <property type="molecule type" value="Genomic_DNA"/>
</dbReference>
<dbReference type="InterPro" id="IPR050545">
    <property type="entry name" value="Mycobact_MmpL"/>
</dbReference>
<evidence type="ECO:0000256" key="1">
    <source>
        <dbReference type="ARBA" id="ARBA00004651"/>
    </source>
</evidence>
<accession>A0ABP6J516</accession>
<dbReference type="PANTHER" id="PTHR33406">
    <property type="entry name" value="MEMBRANE PROTEIN MJ1562-RELATED"/>
    <property type="match status" value="1"/>
</dbReference>
<comment type="similarity">
    <text evidence="2">Belongs to the resistance-nodulation-cell division (RND) (TC 2.A.6) family. MmpL subfamily.</text>
</comment>
<evidence type="ECO:0000313" key="11">
    <source>
        <dbReference type="Proteomes" id="UP001500403"/>
    </source>
</evidence>
<reference evidence="11" key="1">
    <citation type="journal article" date="2019" name="Int. J. Syst. Evol. Microbiol.">
        <title>The Global Catalogue of Microorganisms (GCM) 10K type strain sequencing project: providing services to taxonomists for standard genome sequencing and annotation.</title>
        <authorList>
            <consortium name="The Broad Institute Genomics Platform"/>
            <consortium name="The Broad Institute Genome Sequencing Center for Infectious Disease"/>
            <person name="Wu L."/>
            <person name="Ma J."/>
        </authorList>
    </citation>
    <scope>NUCLEOTIDE SEQUENCE [LARGE SCALE GENOMIC DNA]</scope>
    <source>
        <strain evidence="11">JCM 9088</strain>
    </source>
</reference>
<keyword evidence="4 8" id="KW-0812">Transmembrane</keyword>
<feature type="transmembrane region" description="Helical" evidence="8">
    <location>
        <begin position="313"/>
        <end position="337"/>
    </location>
</feature>
<feature type="transmembrane region" description="Helical" evidence="8">
    <location>
        <begin position="20"/>
        <end position="37"/>
    </location>
</feature>
<evidence type="ECO:0000256" key="8">
    <source>
        <dbReference type="SAM" id="Phobius"/>
    </source>
</evidence>
<feature type="transmembrane region" description="Helical" evidence="8">
    <location>
        <begin position="237"/>
        <end position="259"/>
    </location>
</feature>
<name>A0ABP6J516_9ACTN</name>
<proteinExistence type="inferred from homology"/>
<evidence type="ECO:0000256" key="3">
    <source>
        <dbReference type="ARBA" id="ARBA00022475"/>
    </source>
</evidence>
<feature type="transmembrane region" description="Helical" evidence="8">
    <location>
        <begin position="286"/>
        <end position="307"/>
    </location>
</feature>
<feature type="domain" description="Membrane transport protein MMPL" evidence="9">
    <location>
        <begin position="406"/>
        <end position="720"/>
    </location>
</feature>
<keyword evidence="3" id="KW-1003">Cell membrane</keyword>
<feature type="transmembrane region" description="Helical" evidence="8">
    <location>
        <begin position="564"/>
        <end position="585"/>
    </location>
</feature>
<feature type="transmembrane region" description="Helical" evidence="8">
    <location>
        <begin position="538"/>
        <end position="557"/>
    </location>
</feature>
<evidence type="ECO:0000256" key="7">
    <source>
        <dbReference type="SAM" id="MobiDB-lite"/>
    </source>
</evidence>
<keyword evidence="6 8" id="KW-0472">Membrane</keyword>
<dbReference type="Pfam" id="PF03176">
    <property type="entry name" value="MMPL"/>
    <property type="match status" value="2"/>
</dbReference>
<feature type="transmembrane region" description="Helical" evidence="8">
    <location>
        <begin position="368"/>
        <end position="386"/>
    </location>
</feature>
<feature type="region of interest" description="Disordered" evidence="7">
    <location>
        <begin position="715"/>
        <end position="748"/>
    </location>
</feature>
<feature type="transmembrane region" description="Helical" evidence="8">
    <location>
        <begin position="654"/>
        <end position="674"/>
    </location>
</feature>
<evidence type="ECO:0000256" key="4">
    <source>
        <dbReference type="ARBA" id="ARBA00022692"/>
    </source>
</evidence>
<evidence type="ECO:0000259" key="9">
    <source>
        <dbReference type="Pfam" id="PF03176"/>
    </source>
</evidence>
<dbReference type="SUPFAM" id="SSF82866">
    <property type="entry name" value="Multidrug efflux transporter AcrB transmembrane domain"/>
    <property type="match status" value="2"/>
</dbReference>
<dbReference type="Proteomes" id="UP001500403">
    <property type="component" value="Unassembled WGS sequence"/>
</dbReference>
<gene>
    <name evidence="10" type="ORF">GCM10010446_01250</name>
</gene>
<keyword evidence="11" id="KW-1185">Reference proteome</keyword>
<feature type="transmembrane region" description="Helical" evidence="8">
    <location>
        <begin position="192"/>
        <end position="225"/>
    </location>
</feature>
<evidence type="ECO:0000256" key="5">
    <source>
        <dbReference type="ARBA" id="ARBA00022989"/>
    </source>
</evidence>
<organism evidence="10 11">
    <name type="scientific">Streptomyces enissocaesilis</name>
    <dbReference type="NCBI Taxonomy" id="332589"/>
    <lineage>
        <taxon>Bacteria</taxon>
        <taxon>Bacillati</taxon>
        <taxon>Actinomycetota</taxon>
        <taxon>Actinomycetes</taxon>
        <taxon>Kitasatosporales</taxon>
        <taxon>Streptomycetaceae</taxon>
        <taxon>Streptomyces</taxon>
        <taxon>Streptomyces rochei group</taxon>
    </lineage>
</organism>
<protein>
    <submittedName>
        <fullName evidence="10">MMPL family transporter</fullName>
    </submittedName>
</protein>
<feature type="transmembrane region" description="Helical" evidence="8">
    <location>
        <begin position="605"/>
        <end position="627"/>
    </location>
</feature>
<sequence length="748" mass="77920">MTPSALAAAAAGWATRHRALVLLLAALVVCTGGWSALDLTSRLGLGGTTATASEAARAEQWIRTHTGTSQPDLILVVASRGGGRVDTSTATSDGTALVKRAATLPGVEVATTWWDSRLPELISDDGTTALILLQLTGDSSDAARSANRIIRELSGDQRSLTVMATGPAAAGAQTMEQVQHDAERSELLSAPAAFAVLTLALGSLLAGLLPIVVGLVAVGGTLALLHLLAPVTEISLLTVNLTTALGFGLAVDYSLFIVTRYRDARQRGRTGPEAILESARTAGHTVLFSAGAVALCACALFCFPLYFLSSMGLACVIVVTLAAAASVFVLPALLSLFGDRFSRRQRAPVLRAVTLWGKLSQAIQRHPLLWGGAALGMLAVLALPATQARFQLADDRALASTSSVHVAGEYMRRHFDEAALNPITVVLPGLDPGDSLHALTAYSARLSEVPGVAQVVSAAGVFHTGTATPGTASLPQYANSAGAWLQVVPVPSVTPTSSAAERLVMNVRAVQTPAGPHRMVGGQAALFADTKDALAHRLPMAAGFVALSMGAALFLYTRSVLVPIKAILVAALSLSAIAGIMVTVFQQGHLQWLLGPFTVVGRLEMSTPVLVLFLAFALTMDYEMFLLARIMEEYRRTGDHPGAVRHGLESTGRLITLAAAVLILAVAVLATSTLTVVKLFGFSLAAALFLDATLVRAVLVPAIMHLGGRATWWPHPSHPRTDSQSAPLPRALSGGGSDRGARARRSAS</sequence>